<dbReference type="PANTHER" id="PTHR45638:SF11">
    <property type="entry name" value="CYCLIC NUCLEOTIDE-GATED CATION CHANNEL SUBUNIT A"/>
    <property type="match status" value="1"/>
</dbReference>
<dbReference type="Proteomes" id="UP001163046">
    <property type="component" value="Unassembled WGS sequence"/>
</dbReference>
<gene>
    <name evidence="3" type="ORF">OS493_013833</name>
</gene>
<dbReference type="Pfam" id="PF00027">
    <property type="entry name" value="cNMP_binding"/>
    <property type="match status" value="2"/>
</dbReference>
<comment type="caution">
    <text evidence="3">The sequence shown here is derived from an EMBL/GenBank/DDBJ whole genome shotgun (WGS) entry which is preliminary data.</text>
</comment>
<dbReference type="SUPFAM" id="SSF51206">
    <property type="entry name" value="cAMP-binding domain-like"/>
    <property type="match status" value="3"/>
</dbReference>
<dbReference type="SMART" id="SM00100">
    <property type="entry name" value="cNMP"/>
    <property type="match status" value="2"/>
</dbReference>
<dbReference type="InterPro" id="IPR050866">
    <property type="entry name" value="CNG_cation_channel"/>
</dbReference>
<feature type="domain" description="Cyclic nucleotide-binding" evidence="2">
    <location>
        <begin position="186"/>
        <end position="290"/>
    </location>
</feature>
<accession>A0A9X0D5P2</accession>
<dbReference type="GO" id="GO:0005221">
    <property type="term" value="F:intracellularly cyclic nucleotide-activated monoatomic cation channel activity"/>
    <property type="evidence" value="ECO:0007669"/>
    <property type="project" value="InterPro"/>
</dbReference>
<evidence type="ECO:0000259" key="2">
    <source>
        <dbReference type="PROSITE" id="PS50042"/>
    </source>
</evidence>
<keyword evidence="1" id="KW-1071">Ligand-gated ion channel</keyword>
<protein>
    <recommendedName>
        <fullName evidence="2">Cyclic nucleotide-binding domain-containing protein</fullName>
    </recommendedName>
</protein>
<dbReference type="AlphaFoldDB" id="A0A9X0D5P2"/>
<evidence type="ECO:0000313" key="4">
    <source>
        <dbReference type="Proteomes" id="UP001163046"/>
    </source>
</evidence>
<dbReference type="OrthoDB" id="421226at2759"/>
<evidence type="ECO:0000313" key="3">
    <source>
        <dbReference type="EMBL" id="KAJ7385799.1"/>
    </source>
</evidence>
<keyword evidence="1" id="KW-0406">Ion transport</keyword>
<dbReference type="PROSITE" id="PS50042">
    <property type="entry name" value="CNMP_BINDING_3"/>
    <property type="match status" value="2"/>
</dbReference>
<sequence length="449" mass="50828">MGNKQSARRRESQIVRPQFASSINPLLTPEAVVTLTNCLNRLPLVLDKRVRDEVIRRVDLKETDEAPEVLLSKGHEPSGIHVLVSGSVNVFSENRKFVLREIQAGDCFGEVSVLFNMKCTADVWSANRCVMLLLKTSDARQLFTFPSEITLLQWFQQRRYLDTSKLFENQQLSKEIAIDVLQKSPVVNSWRKESLVTVVNTIKPAIIVLYPTDSIIFKEGWKGQEMFVLVHGQVKFSTGNQQLVTFDAGDRGFSFGEEGFFTGTERRSTVRAAGPCQVIMLREENFHDAVSQFTTEATLLRELSVKWKQQVNQRDGELYSKYGGALDLEILRMTLKQTEVFKTCPPGFLYILALSMVIKEIQADENVLSTRQYQEGGTLFVVLQGSAEVIEDDMPTSHTVELKQVFWKNNSMPDRGWVKATGLCVAAFFPEEAVREAENTFPDVVLPRT</sequence>
<organism evidence="3 4">
    <name type="scientific">Desmophyllum pertusum</name>
    <dbReference type="NCBI Taxonomy" id="174260"/>
    <lineage>
        <taxon>Eukaryota</taxon>
        <taxon>Metazoa</taxon>
        <taxon>Cnidaria</taxon>
        <taxon>Anthozoa</taxon>
        <taxon>Hexacorallia</taxon>
        <taxon>Scleractinia</taxon>
        <taxon>Caryophylliina</taxon>
        <taxon>Caryophylliidae</taxon>
        <taxon>Desmophyllum</taxon>
    </lineage>
</organism>
<dbReference type="CDD" id="cd00038">
    <property type="entry name" value="CAP_ED"/>
    <property type="match status" value="2"/>
</dbReference>
<dbReference type="Gene3D" id="2.60.120.10">
    <property type="entry name" value="Jelly Rolls"/>
    <property type="match status" value="3"/>
</dbReference>
<dbReference type="InterPro" id="IPR018490">
    <property type="entry name" value="cNMP-bd_dom_sf"/>
</dbReference>
<keyword evidence="1" id="KW-0407">Ion channel</keyword>
<dbReference type="InterPro" id="IPR014710">
    <property type="entry name" value="RmlC-like_jellyroll"/>
</dbReference>
<dbReference type="PANTHER" id="PTHR45638">
    <property type="entry name" value="CYCLIC NUCLEOTIDE-GATED CATION CHANNEL SUBUNIT A"/>
    <property type="match status" value="1"/>
</dbReference>
<dbReference type="GO" id="GO:0044877">
    <property type="term" value="F:protein-containing complex binding"/>
    <property type="evidence" value="ECO:0007669"/>
    <property type="project" value="TreeGrafter"/>
</dbReference>
<keyword evidence="1" id="KW-0813">Transport</keyword>
<reference evidence="3" key="1">
    <citation type="submission" date="2023-01" db="EMBL/GenBank/DDBJ databases">
        <title>Genome assembly of the deep-sea coral Lophelia pertusa.</title>
        <authorList>
            <person name="Herrera S."/>
            <person name="Cordes E."/>
        </authorList>
    </citation>
    <scope>NUCLEOTIDE SEQUENCE</scope>
    <source>
        <strain evidence="3">USNM1676648</strain>
        <tissue evidence="3">Polyp</tissue>
    </source>
</reference>
<dbReference type="InterPro" id="IPR000595">
    <property type="entry name" value="cNMP-bd_dom"/>
</dbReference>
<keyword evidence="4" id="KW-1185">Reference proteome</keyword>
<feature type="domain" description="Cyclic nucleotide-binding" evidence="2">
    <location>
        <begin position="42"/>
        <end position="143"/>
    </location>
</feature>
<dbReference type="EMBL" id="MU825879">
    <property type="protein sequence ID" value="KAJ7385799.1"/>
    <property type="molecule type" value="Genomic_DNA"/>
</dbReference>
<proteinExistence type="predicted"/>
<name>A0A9X0D5P2_9CNID</name>
<evidence type="ECO:0000256" key="1">
    <source>
        <dbReference type="ARBA" id="ARBA00023286"/>
    </source>
</evidence>